<dbReference type="Proteomes" id="UP001227964">
    <property type="component" value="Unassembled WGS sequence"/>
</dbReference>
<dbReference type="RefSeq" id="WP_285388894.1">
    <property type="nucleotide sequence ID" value="NZ_JASSVS010000002.1"/>
</dbReference>
<sequence length="62" mass="6873">MARPKGGRNIRPSKSAILDYYKVLRDAANSGDVNAAAKLIELDHLTSQSPRPQKFEMTRGCQ</sequence>
<dbReference type="EMBL" id="JASSVS010000002">
    <property type="protein sequence ID" value="MDL0430219.1"/>
    <property type="molecule type" value="Genomic_DNA"/>
</dbReference>
<reference evidence="1 2" key="1">
    <citation type="submission" date="2023-06" db="EMBL/GenBank/DDBJ databases">
        <title>Marinobacter azerbaijanicus a moderately halophilic, isolated from Urmia Lake in Azerbaijan region of Iran.</title>
        <authorList>
            <person name="Sanchez-Porro C."/>
            <person name="Aghdam E.M."/>
            <person name="Saheb S.M."/>
            <person name="Tarhriz V."/>
            <person name="Kazemi E."/>
            <person name="Ammozegar M.A."/>
            <person name="Ventosa A."/>
            <person name="Hejazi M.S."/>
        </authorList>
    </citation>
    <scope>NUCLEOTIDE SEQUENCE [LARGE SCALE GENOMIC DNA]</scope>
    <source>
        <strain evidence="1 2">TBZ242</strain>
    </source>
</reference>
<name>A0ABT7I7T9_9GAMM</name>
<comment type="caution">
    <text evidence="1">The sequence shown here is derived from an EMBL/GenBank/DDBJ whole genome shotgun (WGS) entry which is preliminary data.</text>
</comment>
<keyword evidence="2" id="KW-1185">Reference proteome</keyword>
<organism evidence="1 2">
    <name type="scientific">Marinobacter azerbaijanicus</name>
    <dbReference type="NCBI Taxonomy" id="3050455"/>
    <lineage>
        <taxon>Bacteria</taxon>
        <taxon>Pseudomonadati</taxon>
        <taxon>Pseudomonadota</taxon>
        <taxon>Gammaproteobacteria</taxon>
        <taxon>Pseudomonadales</taxon>
        <taxon>Marinobacteraceae</taxon>
        <taxon>Marinobacter</taxon>
    </lineage>
</organism>
<accession>A0ABT7I7T9</accession>
<proteinExistence type="predicted"/>
<protein>
    <submittedName>
        <fullName evidence="1">Uncharacterized protein</fullName>
    </submittedName>
</protein>
<evidence type="ECO:0000313" key="1">
    <source>
        <dbReference type="EMBL" id="MDL0430219.1"/>
    </source>
</evidence>
<gene>
    <name evidence="1" type="ORF">QPM17_03730</name>
</gene>
<evidence type="ECO:0000313" key="2">
    <source>
        <dbReference type="Proteomes" id="UP001227964"/>
    </source>
</evidence>